<evidence type="ECO:0000313" key="2">
    <source>
        <dbReference type="Proteomes" id="UP000619033"/>
    </source>
</evidence>
<evidence type="ECO:0000313" key="1">
    <source>
        <dbReference type="EMBL" id="MBL4927181.1"/>
    </source>
</evidence>
<proteinExistence type="predicted"/>
<name>A0A8J7SU25_9RHOB</name>
<dbReference type="AlphaFoldDB" id="A0A8J7SU25"/>
<dbReference type="RefSeq" id="WP_202658334.1">
    <property type="nucleotide sequence ID" value="NZ_JAESVP010000002.1"/>
</dbReference>
<accession>A0A8J7SU25</accession>
<comment type="caution">
    <text evidence="1">The sequence shown here is derived from an EMBL/GenBank/DDBJ whole genome shotgun (WGS) entry which is preliminary data.</text>
</comment>
<dbReference type="EMBL" id="JAESVP010000002">
    <property type="protein sequence ID" value="MBL4927181.1"/>
    <property type="molecule type" value="Genomic_DNA"/>
</dbReference>
<sequence length="158" mass="17007">MFRVIIPVLALIPSLAYAGCEVLLMSCEIGSKHLEFCLNGDMVDYTFGPAGRPELILSQSVQSAGAEPWPGVGREIWAIASVENAGVTYLMSTSFDRQDENAVTNGSIAVLKGDKPLARLDCDKGTVKGDLWIVADEKARRGQCWQEATGTWASAPCN</sequence>
<gene>
    <name evidence="1" type="ORF">JI744_03590</name>
</gene>
<protein>
    <submittedName>
        <fullName evidence="1">Uncharacterized protein</fullName>
    </submittedName>
</protein>
<organism evidence="1 2">
    <name type="scientific">Fuscibacter oryzae</name>
    <dbReference type="NCBI Taxonomy" id="2803939"/>
    <lineage>
        <taxon>Bacteria</taxon>
        <taxon>Pseudomonadati</taxon>
        <taxon>Pseudomonadota</taxon>
        <taxon>Alphaproteobacteria</taxon>
        <taxon>Rhodobacterales</taxon>
        <taxon>Paracoccaceae</taxon>
        <taxon>Fuscibacter</taxon>
    </lineage>
</organism>
<reference evidence="1" key="1">
    <citation type="submission" date="2021-01" db="EMBL/GenBank/DDBJ databases">
        <title>Genome seq and assembly of Tabrizicola sp. KVB23.</title>
        <authorList>
            <person name="Chhetri G."/>
        </authorList>
    </citation>
    <scope>NUCLEOTIDE SEQUENCE</scope>
    <source>
        <strain evidence="1">KVB23</strain>
    </source>
</reference>
<keyword evidence="2" id="KW-1185">Reference proteome</keyword>
<dbReference type="Proteomes" id="UP000619033">
    <property type="component" value="Unassembled WGS sequence"/>
</dbReference>